<dbReference type="OrthoDB" id="10565120at2759"/>
<feature type="region of interest" description="Disordered" evidence="1">
    <location>
        <begin position="330"/>
        <end position="413"/>
    </location>
</feature>
<feature type="compositionally biased region" description="Polar residues" evidence="1">
    <location>
        <begin position="354"/>
        <end position="370"/>
    </location>
</feature>
<feature type="compositionally biased region" description="Polar residues" evidence="1">
    <location>
        <begin position="258"/>
        <end position="269"/>
    </location>
</feature>
<feature type="region of interest" description="Disordered" evidence="1">
    <location>
        <begin position="61"/>
        <end position="86"/>
    </location>
</feature>
<feature type="compositionally biased region" description="Polar residues" evidence="1">
    <location>
        <begin position="224"/>
        <end position="233"/>
    </location>
</feature>
<accession>A0A6A5BPJ6</accession>
<dbReference type="VEuPathDB" id="AmoebaDB:NF0116560"/>
<feature type="compositionally biased region" description="Low complexity" evidence="1">
    <location>
        <begin position="234"/>
        <end position="251"/>
    </location>
</feature>
<dbReference type="PROSITE" id="PS51257">
    <property type="entry name" value="PROKAR_LIPOPROTEIN"/>
    <property type="match status" value="1"/>
</dbReference>
<dbReference type="VEuPathDB" id="AmoebaDB:FDP41_004017"/>
<evidence type="ECO:0000313" key="3">
    <source>
        <dbReference type="Proteomes" id="UP000444721"/>
    </source>
</evidence>
<feature type="region of interest" description="Disordered" evidence="1">
    <location>
        <begin position="224"/>
        <end position="269"/>
    </location>
</feature>
<evidence type="ECO:0000256" key="1">
    <source>
        <dbReference type="SAM" id="MobiDB-lite"/>
    </source>
</evidence>
<evidence type="ECO:0000313" key="2">
    <source>
        <dbReference type="EMBL" id="KAF0976722.1"/>
    </source>
</evidence>
<dbReference type="OMA" id="MFANSEM"/>
<keyword evidence="3" id="KW-1185">Reference proteome</keyword>
<gene>
    <name evidence="2" type="ORF">FDP41_004017</name>
</gene>
<sequence length="581" mass="62612">MNPSARNTLLNNHNTTTTTTNNNHNSSAGSIGACRSALVRSSSGPTTSSFGNLFHTTSMSSSSIIDGNNNNQRVGSNPFHNNDSRHQQQIGNSFSAAQNSNNIHQTHNHTSAVTPASLFSTVFSQTTLNNVNSVVEDENQLNRQFVQSANSVAQFYTMSLQSYRKSHQQGVRKAIRRISTMLLQYCNLHHQHTPLNTPYSNIQIPVETILGFLNQVLQEEISSTQHNGGNNINSTVSASSHTTSPSTSASQQHHHATFTNSNMANNSSDCMQHHQRNVSLNHNANSQATPSNDVTTTAATTHPSETDSMMIITNSDNNQISDSPSVQATDCIHASSSSGNTPNVDSTHKLSPLSGDTHSPSKAHSSNNCEGANMSPSVASSSATTSTIQNTTNTEAANGSTHNTIPPHPFSFSFQFSSPSSQPIVTNPSTSSSFDLNFSSDFSFASALMSGNVSTLPNRHHHRSNNGGLHPRYHYTFPSTHNTSLKRSADEFLGLNNACEDDEEEDDVPTFLFRTINASSNNVDTTVNSTTRLESSTLGNLSGADHCPYPNSASSHSLDISAGDISQELSPLTQFFKKNRI</sequence>
<reference evidence="2 3" key="1">
    <citation type="journal article" date="2019" name="Sci. Rep.">
        <title>Nanopore sequencing improves the draft genome of the human pathogenic amoeba Naegleria fowleri.</title>
        <authorList>
            <person name="Liechti N."/>
            <person name="Schurch N."/>
            <person name="Bruggmann R."/>
            <person name="Wittwer M."/>
        </authorList>
    </citation>
    <scope>NUCLEOTIDE SEQUENCE [LARGE SCALE GENOMIC DNA]</scope>
    <source>
        <strain evidence="2 3">ATCC 30894</strain>
    </source>
</reference>
<feature type="compositionally biased region" description="Polar residues" evidence="1">
    <location>
        <begin position="282"/>
        <end position="294"/>
    </location>
</feature>
<feature type="region of interest" description="Disordered" evidence="1">
    <location>
        <begin position="1"/>
        <end position="28"/>
    </location>
</feature>
<feature type="compositionally biased region" description="Low complexity" evidence="1">
    <location>
        <begin position="372"/>
        <end position="394"/>
    </location>
</feature>
<dbReference type="VEuPathDB" id="AmoebaDB:NfTy_069660"/>
<dbReference type="RefSeq" id="XP_044561435.1">
    <property type="nucleotide sequence ID" value="XM_044707386.1"/>
</dbReference>
<organism evidence="2 3">
    <name type="scientific">Naegleria fowleri</name>
    <name type="common">Brain eating amoeba</name>
    <dbReference type="NCBI Taxonomy" id="5763"/>
    <lineage>
        <taxon>Eukaryota</taxon>
        <taxon>Discoba</taxon>
        <taxon>Heterolobosea</taxon>
        <taxon>Tetramitia</taxon>
        <taxon>Eutetramitia</taxon>
        <taxon>Vahlkampfiidae</taxon>
        <taxon>Naegleria</taxon>
    </lineage>
</organism>
<feature type="region of interest" description="Disordered" evidence="1">
    <location>
        <begin position="282"/>
        <end position="307"/>
    </location>
</feature>
<name>A0A6A5BPJ6_NAEFO</name>
<feature type="compositionally biased region" description="Polar residues" evidence="1">
    <location>
        <begin position="395"/>
        <end position="404"/>
    </location>
</feature>
<comment type="caution">
    <text evidence="2">The sequence shown here is derived from an EMBL/GenBank/DDBJ whole genome shotgun (WGS) entry which is preliminary data.</text>
</comment>
<protein>
    <submittedName>
        <fullName evidence="2">Uncharacterized protein</fullName>
    </submittedName>
</protein>
<feature type="compositionally biased region" description="Polar residues" evidence="1">
    <location>
        <begin position="330"/>
        <end position="345"/>
    </location>
</feature>
<dbReference type="GeneID" id="68111235"/>
<feature type="compositionally biased region" description="Low complexity" evidence="1">
    <location>
        <begin position="7"/>
        <end position="25"/>
    </location>
</feature>
<proteinExistence type="predicted"/>
<dbReference type="EMBL" id="VFQX01000036">
    <property type="protein sequence ID" value="KAF0976722.1"/>
    <property type="molecule type" value="Genomic_DNA"/>
</dbReference>
<dbReference type="AlphaFoldDB" id="A0A6A5BPJ6"/>
<dbReference type="Proteomes" id="UP000444721">
    <property type="component" value="Unassembled WGS sequence"/>
</dbReference>
<feature type="compositionally biased region" description="Polar residues" evidence="1">
    <location>
        <begin position="64"/>
        <end position="86"/>
    </location>
</feature>